<dbReference type="HAMAP" id="MF_00365">
    <property type="entry name" value="RecF"/>
    <property type="match status" value="1"/>
</dbReference>
<keyword evidence="9 10" id="KW-0227">DNA damage</keyword>
<organism evidence="12 13">
    <name type="scientific">Marinospirillum alkaliphilum DSM 21637</name>
    <dbReference type="NCBI Taxonomy" id="1122209"/>
    <lineage>
        <taxon>Bacteria</taxon>
        <taxon>Pseudomonadati</taxon>
        <taxon>Pseudomonadota</taxon>
        <taxon>Gammaproteobacteria</taxon>
        <taxon>Oceanospirillales</taxon>
        <taxon>Oceanospirillaceae</taxon>
        <taxon>Marinospirillum</taxon>
    </lineage>
</organism>
<evidence type="ECO:0000256" key="4">
    <source>
        <dbReference type="ARBA" id="ARBA00022490"/>
    </source>
</evidence>
<dbReference type="OrthoDB" id="9803889at2"/>
<dbReference type="PROSITE" id="PS00617">
    <property type="entry name" value="RECF_1"/>
    <property type="match status" value="1"/>
</dbReference>
<name>A0A1K1WRG3_9GAMM</name>
<dbReference type="GO" id="GO:0003697">
    <property type="term" value="F:single-stranded DNA binding"/>
    <property type="evidence" value="ECO:0007669"/>
    <property type="project" value="UniProtKB-UniRule"/>
</dbReference>
<keyword evidence="4 9" id="KW-0963">Cytoplasm</keyword>
<dbReference type="GO" id="GO:0006302">
    <property type="term" value="P:double-strand break repair"/>
    <property type="evidence" value="ECO:0007669"/>
    <property type="project" value="TreeGrafter"/>
</dbReference>
<dbReference type="GO" id="GO:0006260">
    <property type="term" value="P:DNA replication"/>
    <property type="evidence" value="ECO:0007669"/>
    <property type="project" value="UniProtKB-UniRule"/>
</dbReference>
<dbReference type="SUPFAM" id="SSF52540">
    <property type="entry name" value="P-loop containing nucleoside triphosphate hydrolases"/>
    <property type="match status" value="1"/>
</dbReference>
<dbReference type="Proteomes" id="UP000182350">
    <property type="component" value="Unassembled WGS sequence"/>
</dbReference>
<evidence type="ECO:0000256" key="5">
    <source>
        <dbReference type="ARBA" id="ARBA00022705"/>
    </source>
</evidence>
<keyword evidence="9 10" id="KW-0234">DNA repair</keyword>
<accession>A0A1K1WRG3</accession>
<dbReference type="STRING" id="1122209.SAMN02745752_01517"/>
<dbReference type="InterPro" id="IPR018078">
    <property type="entry name" value="DNA-binding_RecF_CS"/>
</dbReference>
<dbReference type="GO" id="GO:0005524">
    <property type="term" value="F:ATP binding"/>
    <property type="evidence" value="ECO:0007669"/>
    <property type="project" value="UniProtKB-UniRule"/>
</dbReference>
<keyword evidence="13" id="KW-1185">Reference proteome</keyword>
<dbReference type="Gene3D" id="3.40.50.300">
    <property type="entry name" value="P-loop containing nucleotide triphosphate hydrolases"/>
    <property type="match status" value="1"/>
</dbReference>
<dbReference type="InterPro" id="IPR027417">
    <property type="entry name" value="P-loop_NTPase"/>
</dbReference>
<dbReference type="InterPro" id="IPR003395">
    <property type="entry name" value="RecF/RecN/SMC_N"/>
</dbReference>
<dbReference type="EMBL" id="FPJW01000004">
    <property type="protein sequence ID" value="SFX39815.1"/>
    <property type="molecule type" value="Genomic_DNA"/>
</dbReference>
<comment type="function">
    <text evidence="9 10">The RecF protein is involved in DNA metabolism; it is required for DNA replication and normal SOS inducibility. RecF binds preferentially to single-stranded, linear DNA. It also seems to bind ATP.</text>
</comment>
<dbReference type="PROSITE" id="PS00618">
    <property type="entry name" value="RECF_2"/>
    <property type="match status" value="1"/>
</dbReference>
<evidence type="ECO:0000256" key="6">
    <source>
        <dbReference type="ARBA" id="ARBA00022741"/>
    </source>
</evidence>
<evidence type="ECO:0000256" key="9">
    <source>
        <dbReference type="HAMAP-Rule" id="MF_00365"/>
    </source>
</evidence>
<dbReference type="GO" id="GO:0005737">
    <property type="term" value="C:cytoplasm"/>
    <property type="evidence" value="ECO:0007669"/>
    <property type="project" value="UniProtKB-SubCell"/>
</dbReference>
<dbReference type="InterPro" id="IPR001238">
    <property type="entry name" value="DNA-binding_RecF"/>
</dbReference>
<keyword evidence="8 9" id="KW-0238">DNA-binding</keyword>
<reference evidence="12 13" key="1">
    <citation type="submission" date="2016-11" db="EMBL/GenBank/DDBJ databases">
        <authorList>
            <person name="Jaros S."/>
            <person name="Januszkiewicz K."/>
            <person name="Wedrychowicz H."/>
        </authorList>
    </citation>
    <scope>NUCLEOTIDE SEQUENCE [LARGE SCALE GENOMIC DNA]</scope>
    <source>
        <strain evidence="12 13">DSM 21637</strain>
    </source>
</reference>
<keyword evidence="7 9" id="KW-0067">ATP-binding</keyword>
<evidence type="ECO:0000313" key="13">
    <source>
        <dbReference type="Proteomes" id="UP000182350"/>
    </source>
</evidence>
<proteinExistence type="inferred from homology"/>
<dbReference type="RefSeq" id="WP_072325752.1">
    <property type="nucleotide sequence ID" value="NZ_FPJW01000004.1"/>
</dbReference>
<dbReference type="GO" id="GO:0000731">
    <property type="term" value="P:DNA synthesis involved in DNA repair"/>
    <property type="evidence" value="ECO:0007669"/>
    <property type="project" value="TreeGrafter"/>
</dbReference>
<evidence type="ECO:0000256" key="10">
    <source>
        <dbReference type="RuleBase" id="RU000578"/>
    </source>
</evidence>
<dbReference type="PANTHER" id="PTHR32182">
    <property type="entry name" value="DNA REPLICATION AND REPAIR PROTEIN RECF"/>
    <property type="match status" value="1"/>
</dbReference>
<keyword evidence="9 10" id="KW-0742">SOS response</keyword>
<keyword evidence="6 9" id="KW-0547">Nucleotide-binding</keyword>
<dbReference type="Gene3D" id="1.20.1050.90">
    <property type="entry name" value="RecF/RecN/SMC, N-terminal domain"/>
    <property type="match status" value="1"/>
</dbReference>
<evidence type="ECO:0000313" key="12">
    <source>
        <dbReference type="EMBL" id="SFX39815.1"/>
    </source>
</evidence>
<comment type="subcellular location">
    <subcellularLocation>
        <location evidence="1 9 10">Cytoplasm</location>
    </subcellularLocation>
</comment>
<evidence type="ECO:0000256" key="1">
    <source>
        <dbReference type="ARBA" id="ARBA00004496"/>
    </source>
</evidence>
<evidence type="ECO:0000259" key="11">
    <source>
        <dbReference type="Pfam" id="PF02463"/>
    </source>
</evidence>
<evidence type="ECO:0000256" key="7">
    <source>
        <dbReference type="ARBA" id="ARBA00022840"/>
    </source>
</evidence>
<dbReference type="InterPro" id="IPR042174">
    <property type="entry name" value="RecF_2"/>
</dbReference>
<feature type="domain" description="RecF/RecN/SMC N-terminal" evidence="11">
    <location>
        <begin position="3"/>
        <end position="344"/>
    </location>
</feature>
<sequence length="367" mass="41655">MTIRRLQLQHFRNIQSADLTPAAGINLLIGENGSGKTSLLEAIHLLSLVRSFRSKKLKNLIQHESERFTVFAQLASGDDQTLYPLGIQRGQQDEETEILFCGSRPSGVAELTAALPVQLINPDAFRLLEGSPKERRQFLDWGVFHVEPSFMPQWQRFQRALKQRNSLLRHGRIDPLQLQLWEQEIARCGEQITLFREQYMEALRPLFASLLKRFLDVDDFKLGFQRGWDKNMELAESLLASRTKDAEQGFTQSGPQRADIRVSLDGHAAMEVLSRGQQKLVVSALKLAQGALLSVVTDKQCVYLIDDLPAELDRHHRSIFCEVLEAQQGQVFITGVEAEALATGWQQPEKIMWFHVEHGQIQPGVQP</sequence>
<dbReference type="GO" id="GO:0009432">
    <property type="term" value="P:SOS response"/>
    <property type="evidence" value="ECO:0007669"/>
    <property type="project" value="UniProtKB-UniRule"/>
</dbReference>
<feature type="binding site" evidence="9">
    <location>
        <begin position="30"/>
        <end position="37"/>
    </location>
    <ligand>
        <name>ATP</name>
        <dbReference type="ChEBI" id="CHEBI:30616"/>
    </ligand>
</feature>
<comment type="similarity">
    <text evidence="2 9 10">Belongs to the RecF family.</text>
</comment>
<evidence type="ECO:0000256" key="2">
    <source>
        <dbReference type="ARBA" id="ARBA00008016"/>
    </source>
</evidence>
<keyword evidence="5 9" id="KW-0235">DNA replication</keyword>
<evidence type="ECO:0000256" key="8">
    <source>
        <dbReference type="ARBA" id="ARBA00023125"/>
    </source>
</evidence>
<gene>
    <name evidence="9" type="primary">recF</name>
    <name evidence="12" type="ORF">SAMN02745752_01517</name>
</gene>
<dbReference type="NCBIfam" id="TIGR00611">
    <property type="entry name" value="recf"/>
    <property type="match status" value="1"/>
</dbReference>
<dbReference type="AlphaFoldDB" id="A0A1K1WRG3"/>
<protein>
    <recommendedName>
        <fullName evidence="3 9">DNA replication and repair protein RecF</fullName>
    </recommendedName>
</protein>
<dbReference type="PANTHER" id="PTHR32182:SF0">
    <property type="entry name" value="DNA REPLICATION AND REPAIR PROTEIN RECF"/>
    <property type="match status" value="1"/>
</dbReference>
<evidence type="ECO:0000256" key="3">
    <source>
        <dbReference type="ARBA" id="ARBA00020170"/>
    </source>
</evidence>
<dbReference type="Pfam" id="PF02463">
    <property type="entry name" value="SMC_N"/>
    <property type="match status" value="1"/>
</dbReference>